<accession>A0A9D9GSQ3</accession>
<gene>
    <name evidence="5" type="ORF">IAB19_04925</name>
</gene>
<proteinExistence type="inferred from homology"/>
<dbReference type="EMBL" id="JADINH010000105">
    <property type="protein sequence ID" value="MBO8415703.1"/>
    <property type="molecule type" value="Genomic_DNA"/>
</dbReference>
<protein>
    <submittedName>
        <fullName evidence="5">DctP family TRAP transporter solute-binding subunit</fullName>
    </submittedName>
</protein>
<dbReference type="InterPro" id="IPR038404">
    <property type="entry name" value="TRAP_DctP_sf"/>
</dbReference>
<dbReference type="NCBIfam" id="NF037995">
    <property type="entry name" value="TRAP_S1"/>
    <property type="match status" value="1"/>
</dbReference>
<comment type="caution">
    <text evidence="5">The sequence shown here is derived from an EMBL/GenBank/DDBJ whole genome shotgun (WGS) entry which is preliminary data.</text>
</comment>
<keyword evidence="3 4" id="KW-0732">Signal</keyword>
<comment type="similarity">
    <text evidence="1">Belongs to the bacterial solute-binding protein 7 family.</text>
</comment>
<dbReference type="Proteomes" id="UP000823631">
    <property type="component" value="Unassembled WGS sequence"/>
</dbReference>
<evidence type="ECO:0000256" key="4">
    <source>
        <dbReference type="SAM" id="SignalP"/>
    </source>
</evidence>
<dbReference type="NCBIfam" id="TIGR00787">
    <property type="entry name" value="dctP"/>
    <property type="match status" value="1"/>
</dbReference>
<name>A0A9D9GSQ3_9GAMM</name>
<dbReference type="PANTHER" id="PTHR33376:SF7">
    <property type="entry name" value="C4-DICARBOXYLATE-BINDING PROTEIN DCTB"/>
    <property type="match status" value="1"/>
</dbReference>
<dbReference type="PANTHER" id="PTHR33376">
    <property type="match status" value="1"/>
</dbReference>
<evidence type="ECO:0000313" key="5">
    <source>
        <dbReference type="EMBL" id="MBO8415703.1"/>
    </source>
</evidence>
<dbReference type="PIRSF" id="PIRSF006470">
    <property type="entry name" value="DctB"/>
    <property type="match status" value="1"/>
</dbReference>
<dbReference type="Pfam" id="PF03480">
    <property type="entry name" value="DctP"/>
    <property type="match status" value="1"/>
</dbReference>
<dbReference type="Gene3D" id="3.40.190.170">
    <property type="entry name" value="Bacterial extracellular solute-binding protein, family 7"/>
    <property type="match status" value="1"/>
</dbReference>
<evidence type="ECO:0000256" key="1">
    <source>
        <dbReference type="ARBA" id="ARBA00009023"/>
    </source>
</evidence>
<dbReference type="AlphaFoldDB" id="A0A9D9GSQ3"/>
<evidence type="ECO:0000256" key="2">
    <source>
        <dbReference type="ARBA" id="ARBA00022448"/>
    </source>
</evidence>
<dbReference type="GO" id="GO:0055085">
    <property type="term" value="P:transmembrane transport"/>
    <property type="evidence" value="ECO:0007669"/>
    <property type="project" value="InterPro"/>
</dbReference>
<feature type="chain" id="PRO_5039633843" evidence="4">
    <location>
        <begin position="32"/>
        <end position="343"/>
    </location>
</feature>
<dbReference type="InterPro" id="IPR004682">
    <property type="entry name" value="TRAP_DctP"/>
</dbReference>
<reference evidence="5" key="1">
    <citation type="submission" date="2020-10" db="EMBL/GenBank/DDBJ databases">
        <authorList>
            <person name="Gilroy R."/>
        </authorList>
    </citation>
    <scope>NUCLEOTIDE SEQUENCE</scope>
    <source>
        <strain evidence="5">17213</strain>
    </source>
</reference>
<evidence type="ECO:0000313" key="6">
    <source>
        <dbReference type="Proteomes" id="UP000823631"/>
    </source>
</evidence>
<reference evidence="5" key="2">
    <citation type="journal article" date="2021" name="PeerJ">
        <title>Extensive microbial diversity within the chicken gut microbiome revealed by metagenomics and culture.</title>
        <authorList>
            <person name="Gilroy R."/>
            <person name="Ravi A."/>
            <person name="Getino M."/>
            <person name="Pursley I."/>
            <person name="Horton D.L."/>
            <person name="Alikhan N.F."/>
            <person name="Baker D."/>
            <person name="Gharbi K."/>
            <person name="Hall N."/>
            <person name="Watson M."/>
            <person name="Adriaenssens E.M."/>
            <person name="Foster-Nyarko E."/>
            <person name="Jarju S."/>
            <person name="Secka A."/>
            <person name="Antonio M."/>
            <person name="Oren A."/>
            <person name="Chaudhuri R.R."/>
            <person name="La Ragione R."/>
            <person name="Hildebrand F."/>
            <person name="Pallen M.J."/>
        </authorList>
    </citation>
    <scope>NUCLEOTIDE SEQUENCE</scope>
    <source>
        <strain evidence="5">17213</strain>
    </source>
</reference>
<dbReference type="InterPro" id="IPR018389">
    <property type="entry name" value="DctP_fam"/>
</dbReference>
<dbReference type="GO" id="GO:0030288">
    <property type="term" value="C:outer membrane-bounded periplasmic space"/>
    <property type="evidence" value="ECO:0007669"/>
    <property type="project" value="InterPro"/>
</dbReference>
<feature type="signal peptide" evidence="4">
    <location>
        <begin position="1"/>
        <end position="31"/>
    </location>
</feature>
<keyword evidence="2" id="KW-0813">Transport</keyword>
<evidence type="ECO:0000256" key="3">
    <source>
        <dbReference type="ARBA" id="ARBA00022729"/>
    </source>
</evidence>
<sequence length="343" mass="37684">MHKLLTQVVRLCSAALLCCSAAVLTVPAAQAADPSIYTQADLIISCNGTDVANDTRAAKRFAELLEERSGGAMKVRVFDNDQLSSNNQKKGLELAAIGIVDFDIHSTSIMANLDPRMMISTLPWLFPDYQAAEDAFFGSGGEYLAKVLAPKGLTYLGAVHNGFKAITNSKHPILEPKDLSGLKIRIPGGELFYAFYEAFGASPQAMSWGEVFTALQQGTIDGHDNSLSTIKSANIQEVQKYISITNYTYEAFTFTANSEHFAKLNPASQALVRECVEDACKEINKQVVIEEDQIKQEFIEKNGCQVDELTPEQIAKFKEVVKPLIEHYKQVYGPEACAAWNIK</sequence>
<organism evidence="5 6">
    <name type="scientific">Candidatus Avisuccinivibrio stercorigallinarum</name>
    <dbReference type="NCBI Taxonomy" id="2840704"/>
    <lineage>
        <taxon>Bacteria</taxon>
        <taxon>Pseudomonadati</taxon>
        <taxon>Pseudomonadota</taxon>
        <taxon>Gammaproteobacteria</taxon>
        <taxon>Aeromonadales</taxon>
        <taxon>Succinivibrionaceae</taxon>
        <taxon>Succinivibrionaceae incertae sedis</taxon>
        <taxon>Candidatus Avisuccinivibrio</taxon>
    </lineage>
</organism>